<gene>
    <name evidence="2" type="ORF">CQW23_21044</name>
</gene>
<keyword evidence="3" id="KW-1185">Reference proteome</keyword>
<dbReference type="Proteomes" id="UP000224567">
    <property type="component" value="Unassembled WGS sequence"/>
</dbReference>
<reference evidence="2 3" key="1">
    <citation type="journal article" date="2017" name="Genome Biol.">
        <title>New reference genome sequences of hot pepper reveal the massive evolution of plant disease-resistance genes by retroduplication.</title>
        <authorList>
            <person name="Kim S."/>
            <person name="Park J."/>
            <person name="Yeom S.I."/>
            <person name="Kim Y.M."/>
            <person name="Seo E."/>
            <person name="Kim K.T."/>
            <person name="Kim M.S."/>
            <person name="Lee J.M."/>
            <person name="Cheong K."/>
            <person name="Shin H.S."/>
            <person name="Kim S.B."/>
            <person name="Han K."/>
            <person name="Lee J."/>
            <person name="Park M."/>
            <person name="Lee H.A."/>
            <person name="Lee H.Y."/>
            <person name="Lee Y."/>
            <person name="Oh S."/>
            <person name="Lee J.H."/>
            <person name="Choi E."/>
            <person name="Choi E."/>
            <person name="Lee S.E."/>
            <person name="Jeon J."/>
            <person name="Kim H."/>
            <person name="Choi G."/>
            <person name="Song H."/>
            <person name="Lee J."/>
            <person name="Lee S.C."/>
            <person name="Kwon J.K."/>
            <person name="Lee H.Y."/>
            <person name="Koo N."/>
            <person name="Hong Y."/>
            <person name="Kim R.W."/>
            <person name="Kang W.H."/>
            <person name="Huh J.H."/>
            <person name="Kang B.C."/>
            <person name="Yang T.J."/>
            <person name="Lee Y.H."/>
            <person name="Bennetzen J.L."/>
            <person name="Choi D."/>
        </authorList>
    </citation>
    <scope>NUCLEOTIDE SEQUENCE [LARGE SCALE GENOMIC DNA]</scope>
    <source>
        <strain evidence="3">cv. PBC81</strain>
    </source>
</reference>
<name>A0A2G2VWX7_CAPBA</name>
<protein>
    <submittedName>
        <fullName evidence="2">Uncharacterized protein</fullName>
    </submittedName>
</protein>
<reference evidence="3" key="2">
    <citation type="journal article" date="2017" name="J. Anim. Genet.">
        <title>Multiple reference genome sequences of hot pepper reveal the massive evolution of plant disease resistance genes by retroduplication.</title>
        <authorList>
            <person name="Kim S."/>
            <person name="Park J."/>
            <person name="Yeom S.-I."/>
            <person name="Kim Y.-M."/>
            <person name="Seo E."/>
            <person name="Kim K.-T."/>
            <person name="Kim M.-S."/>
            <person name="Lee J.M."/>
            <person name="Cheong K."/>
            <person name="Shin H.-S."/>
            <person name="Kim S.-B."/>
            <person name="Han K."/>
            <person name="Lee J."/>
            <person name="Park M."/>
            <person name="Lee H.-A."/>
            <person name="Lee H.-Y."/>
            <person name="Lee Y."/>
            <person name="Oh S."/>
            <person name="Lee J.H."/>
            <person name="Choi E."/>
            <person name="Choi E."/>
            <person name="Lee S.E."/>
            <person name="Jeon J."/>
            <person name="Kim H."/>
            <person name="Choi G."/>
            <person name="Song H."/>
            <person name="Lee J."/>
            <person name="Lee S.-C."/>
            <person name="Kwon J.-K."/>
            <person name="Lee H.-Y."/>
            <person name="Koo N."/>
            <person name="Hong Y."/>
            <person name="Kim R.W."/>
            <person name="Kang W.-H."/>
            <person name="Huh J.H."/>
            <person name="Kang B.-C."/>
            <person name="Yang T.-J."/>
            <person name="Lee Y.-H."/>
            <person name="Bennetzen J.L."/>
            <person name="Choi D."/>
        </authorList>
    </citation>
    <scope>NUCLEOTIDE SEQUENCE [LARGE SCALE GENOMIC DNA]</scope>
    <source>
        <strain evidence="3">cv. PBC81</strain>
    </source>
</reference>
<accession>A0A2G2VWX7</accession>
<evidence type="ECO:0000256" key="1">
    <source>
        <dbReference type="SAM" id="MobiDB-lite"/>
    </source>
</evidence>
<sequence length="110" mass="12650">MAYKTMDGLGEQNTALHMKPRSMVEEEVPASEVAAQAQRGIERLLQDNKKEGAVLADRYKKKIDFLEEEIERLTDRGASDRLIEKKDREIFALIADYNRRVEPLSNDEVN</sequence>
<proteinExistence type="predicted"/>
<comment type="caution">
    <text evidence="2">The sequence shown here is derived from an EMBL/GenBank/DDBJ whole genome shotgun (WGS) entry which is preliminary data.</text>
</comment>
<organism evidence="2 3">
    <name type="scientific">Capsicum baccatum</name>
    <name type="common">Peruvian pepper</name>
    <dbReference type="NCBI Taxonomy" id="33114"/>
    <lineage>
        <taxon>Eukaryota</taxon>
        <taxon>Viridiplantae</taxon>
        <taxon>Streptophyta</taxon>
        <taxon>Embryophyta</taxon>
        <taxon>Tracheophyta</taxon>
        <taxon>Spermatophyta</taxon>
        <taxon>Magnoliopsida</taxon>
        <taxon>eudicotyledons</taxon>
        <taxon>Gunneridae</taxon>
        <taxon>Pentapetalae</taxon>
        <taxon>asterids</taxon>
        <taxon>lamiids</taxon>
        <taxon>Solanales</taxon>
        <taxon>Solanaceae</taxon>
        <taxon>Solanoideae</taxon>
        <taxon>Capsiceae</taxon>
        <taxon>Capsicum</taxon>
    </lineage>
</organism>
<evidence type="ECO:0000313" key="2">
    <source>
        <dbReference type="EMBL" id="PHT37471.1"/>
    </source>
</evidence>
<feature type="region of interest" description="Disordered" evidence="1">
    <location>
        <begin position="1"/>
        <end position="22"/>
    </location>
</feature>
<dbReference type="OrthoDB" id="10321624at2759"/>
<dbReference type="EMBL" id="MLFT02000009">
    <property type="protein sequence ID" value="PHT37471.1"/>
    <property type="molecule type" value="Genomic_DNA"/>
</dbReference>
<evidence type="ECO:0000313" key="3">
    <source>
        <dbReference type="Proteomes" id="UP000224567"/>
    </source>
</evidence>
<dbReference type="AlphaFoldDB" id="A0A2G2VWX7"/>